<dbReference type="EMBL" id="CP015079">
    <property type="protein sequence ID" value="ANH39597.1"/>
    <property type="molecule type" value="Genomic_DNA"/>
</dbReference>
<evidence type="ECO:0000313" key="2">
    <source>
        <dbReference type="Proteomes" id="UP000077868"/>
    </source>
</evidence>
<dbReference type="AlphaFoldDB" id="A0A1A9GMQ8"/>
<proteinExistence type="predicted"/>
<evidence type="ECO:0000313" key="1">
    <source>
        <dbReference type="EMBL" id="ANH39597.1"/>
    </source>
</evidence>
<reference evidence="1 2" key="1">
    <citation type="submission" date="2016-03" db="EMBL/GenBank/DDBJ databases">
        <title>Complete genome sequence of a soil Actinobacterium, Nocardioides dokdonensis FR1436.</title>
        <authorList>
            <person name="Kwon S.-K."/>
            <person name="Kim K."/>
            <person name="Kim J.F."/>
        </authorList>
    </citation>
    <scope>NUCLEOTIDE SEQUENCE [LARGE SCALE GENOMIC DNA]</scope>
    <source>
        <strain evidence="1 2">FR1436</strain>
    </source>
</reference>
<keyword evidence="2" id="KW-1185">Reference proteome</keyword>
<dbReference type="PATRIC" id="fig|1300347.3.peg.3192"/>
<gene>
    <name evidence="1" type="ORF">I601_3190</name>
</gene>
<dbReference type="KEGG" id="ndk:I601_3190"/>
<accession>A0A1A9GMQ8</accession>
<name>A0A1A9GMQ8_9ACTN</name>
<protein>
    <submittedName>
        <fullName evidence="1">Uncharacterized protein</fullName>
    </submittedName>
</protein>
<sequence length="46" mass="4720">MSTMTQAEIVAGVDFGRPGPLSPQAGRGDFTIPQQGVVAVGRAFVC</sequence>
<dbReference type="STRING" id="1300347.I601_3190"/>
<organism evidence="1 2">
    <name type="scientific">Nocardioides dokdonensis FR1436</name>
    <dbReference type="NCBI Taxonomy" id="1300347"/>
    <lineage>
        <taxon>Bacteria</taxon>
        <taxon>Bacillati</taxon>
        <taxon>Actinomycetota</taxon>
        <taxon>Actinomycetes</taxon>
        <taxon>Propionibacteriales</taxon>
        <taxon>Nocardioidaceae</taxon>
        <taxon>Nocardioides</taxon>
    </lineage>
</organism>
<dbReference type="Proteomes" id="UP000077868">
    <property type="component" value="Chromosome"/>
</dbReference>